<dbReference type="InterPro" id="IPR051081">
    <property type="entry name" value="HTH_MetalResp_TranReg"/>
</dbReference>
<evidence type="ECO:0000313" key="9">
    <source>
        <dbReference type="Proteomes" id="UP000093412"/>
    </source>
</evidence>
<dbReference type="CDD" id="cd00090">
    <property type="entry name" value="HTH_ARSR"/>
    <property type="match status" value="1"/>
</dbReference>
<accession>A0A163SFP5</accession>
<dbReference type="PANTHER" id="PTHR33154:SF15">
    <property type="entry name" value="REGULATORY PROTEIN ARSR"/>
    <property type="match status" value="1"/>
</dbReference>
<evidence type="ECO:0000313" key="7">
    <source>
        <dbReference type="EMBL" id="OCI32717.1"/>
    </source>
</evidence>
<keyword evidence="2" id="KW-0238">DNA-binding</keyword>
<dbReference type="PANTHER" id="PTHR33154">
    <property type="entry name" value="TRANSCRIPTIONAL REGULATOR, ARSR FAMILY"/>
    <property type="match status" value="1"/>
</dbReference>
<dbReference type="Proteomes" id="UP000076447">
    <property type="component" value="Unassembled WGS sequence"/>
</dbReference>
<organism evidence="6 8">
    <name type="scientific">Oerskovia enterophila</name>
    <dbReference type="NCBI Taxonomy" id="43678"/>
    <lineage>
        <taxon>Bacteria</taxon>
        <taxon>Bacillati</taxon>
        <taxon>Actinomycetota</taxon>
        <taxon>Actinomycetes</taxon>
        <taxon>Micrococcales</taxon>
        <taxon>Cellulomonadaceae</taxon>
        <taxon>Oerskovia</taxon>
    </lineage>
</organism>
<dbReference type="InterPro" id="IPR001845">
    <property type="entry name" value="HTH_ArsR_DNA-bd_dom"/>
</dbReference>
<dbReference type="GO" id="GO:0003677">
    <property type="term" value="F:DNA binding"/>
    <property type="evidence" value="ECO:0007669"/>
    <property type="project" value="UniProtKB-KW"/>
</dbReference>
<dbReference type="Pfam" id="PF12840">
    <property type="entry name" value="HTH_20"/>
    <property type="match status" value="1"/>
</dbReference>
<proteinExistence type="predicted"/>
<dbReference type="InterPro" id="IPR036388">
    <property type="entry name" value="WH-like_DNA-bd_sf"/>
</dbReference>
<dbReference type="AlphaFoldDB" id="A0A163SFP5"/>
<comment type="caution">
    <text evidence="6">The sequence shown here is derived from an EMBL/GenBank/DDBJ whole genome shotgun (WGS) entry which is preliminary data.</text>
</comment>
<evidence type="ECO:0000256" key="1">
    <source>
        <dbReference type="ARBA" id="ARBA00023015"/>
    </source>
</evidence>
<protein>
    <submittedName>
        <fullName evidence="6">Helix-turn-helix domain protein</fullName>
    </submittedName>
</protein>
<reference evidence="6 8" key="1">
    <citation type="submission" date="2016-01" db="EMBL/GenBank/DDBJ databases">
        <title>Genome sequence of Oerskovia enterophila VJag, an agar and cellulose degrading bacterium.</title>
        <authorList>
            <person name="Poehlein A."/>
            <person name="Jag V."/>
            <person name="Bengelsdorf F."/>
            <person name="Duerre P."/>
            <person name="Daniel R."/>
        </authorList>
    </citation>
    <scope>NUCLEOTIDE SEQUENCE [LARGE SCALE GENOMIC DNA]</scope>
    <source>
        <strain evidence="6 8">VJag</strain>
    </source>
</reference>
<dbReference type="EMBL" id="LRIE01000053">
    <property type="protein sequence ID" value="KZM36374.1"/>
    <property type="molecule type" value="Genomic_DNA"/>
</dbReference>
<dbReference type="InterPro" id="IPR011991">
    <property type="entry name" value="ArsR-like_HTH"/>
</dbReference>
<evidence type="ECO:0000313" key="8">
    <source>
        <dbReference type="Proteomes" id="UP000076447"/>
    </source>
</evidence>
<evidence type="ECO:0000256" key="4">
    <source>
        <dbReference type="SAM" id="MobiDB-lite"/>
    </source>
</evidence>
<reference evidence="7 9" key="2">
    <citation type="submission" date="2016-06" db="EMBL/GenBank/DDBJ databases">
        <title>Genome sequence of Oerskovia enterophila DSM 43852.</title>
        <authorList>
            <person name="Poehlein A."/>
            <person name="Jag V."/>
            <person name="Bengelsdorf F.R."/>
            <person name="Daniel R."/>
            <person name="Duerre P."/>
        </authorList>
    </citation>
    <scope>NUCLEOTIDE SEQUENCE [LARGE SCALE GENOMIC DNA]</scope>
    <source>
        <strain evidence="7 9">DSM 43852</strain>
    </source>
</reference>
<keyword evidence="3" id="KW-0804">Transcription</keyword>
<feature type="region of interest" description="Disordered" evidence="4">
    <location>
        <begin position="1"/>
        <end position="22"/>
    </location>
</feature>
<dbReference type="PATRIC" id="fig|43678.3.peg.970"/>
<evidence type="ECO:0000256" key="2">
    <source>
        <dbReference type="ARBA" id="ARBA00023125"/>
    </source>
</evidence>
<evidence type="ECO:0000313" key="6">
    <source>
        <dbReference type="EMBL" id="KZM36374.1"/>
    </source>
</evidence>
<name>A0A163SFP5_9CELL</name>
<dbReference type="SUPFAM" id="SSF46785">
    <property type="entry name" value="Winged helix' DNA-binding domain"/>
    <property type="match status" value="1"/>
</dbReference>
<evidence type="ECO:0000259" key="5">
    <source>
        <dbReference type="SMART" id="SM00418"/>
    </source>
</evidence>
<evidence type="ECO:0000256" key="3">
    <source>
        <dbReference type="ARBA" id="ARBA00023163"/>
    </source>
</evidence>
<dbReference type="STRING" id="43678.OJAG_09270"/>
<dbReference type="Gene3D" id="1.10.10.10">
    <property type="entry name" value="Winged helix-like DNA-binding domain superfamily/Winged helix DNA-binding domain"/>
    <property type="match status" value="1"/>
</dbReference>
<dbReference type="PRINTS" id="PR00778">
    <property type="entry name" value="HTHARSR"/>
</dbReference>
<gene>
    <name evidence="7" type="ORF">OERS_06480</name>
    <name evidence="6" type="ORF">OJAG_09270</name>
</gene>
<dbReference type="SMART" id="SM00418">
    <property type="entry name" value="HTH_ARSR"/>
    <property type="match status" value="1"/>
</dbReference>
<feature type="domain" description="HTH arsR-type" evidence="5">
    <location>
        <begin position="22"/>
        <end position="123"/>
    </location>
</feature>
<dbReference type="EMBL" id="MAQA01000004">
    <property type="protein sequence ID" value="OCI32717.1"/>
    <property type="molecule type" value="Genomic_DNA"/>
</dbReference>
<dbReference type="GO" id="GO:0003700">
    <property type="term" value="F:DNA-binding transcription factor activity"/>
    <property type="evidence" value="ECO:0007669"/>
    <property type="project" value="InterPro"/>
</dbReference>
<sequence length="212" mass="23461">MPTNHEPEQAPEPRTQRPVGPDALKALSHPLRIQILDLLGHHSALTASGLAELLGESSGATSYHLRQLERHGFVQEVPGRGTARERWWERAPGGFTIELPDDEAAAGDGNQGAVVATLAVNREFEAMRQRKIMDFLDNARTLDRAWLDSGATLATINMWLTKEQLAEVQAEWQRFSDTVLDRFAGQQDTPGARPVQVHFNAFPLINGKENPS</sequence>
<keyword evidence="9" id="KW-1185">Reference proteome</keyword>
<keyword evidence="1" id="KW-0805">Transcription regulation</keyword>
<dbReference type="InterPro" id="IPR036390">
    <property type="entry name" value="WH_DNA-bd_sf"/>
</dbReference>
<dbReference type="Proteomes" id="UP000093412">
    <property type="component" value="Unassembled WGS sequence"/>
</dbReference>
<dbReference type="OrthoDB" id="7945987at2"/>
<dbReference type="RefSeq" id="WP_082848739.1">
    <property type="nucleotide sequence ID" value="NZ_JBIVFZ010000002.1"/>
</dbReference>